<gene>
    <name evidence="1" type="ORF">Csa_2G292750</name>
</gene>
<keyword evidence="2" id="KW-1185">Reference proteome</keyword>
<dbReference type="Gramene" id="KGN62045">
    <property type="protein sequence ID" value="KGN62045"/>
    <property type="gene ID" value="Csa_2G292750"/>
</dbReference>
<reference evidence="1 2" key="4">
    <citation type="journal article" date="2011" name="BMC Genomics">
        <title>RNA-Seq improves annotation of protein-coding genes in the cucumber genome.</title>
        <authorList>
            <person name="Li Z."/>
            <person name="Zhang Z."/>
            <person name="Yan P."/>
            <person name="Huang S."/>
            <person name="Fei Z."/>
            <person name="Lin K."/>
        </authorList>
    </citation>
    <scope>NUCLEOTIDE SEQUENCE [LARGE SCALE GENOMIC DNA]</scope>
    <source>
        <strain evidence="2">cv. 9930</strain>
    </source>
</reference>
<name>A0A0A0LJL2_CUCSA</name>
<dbReference type="Proteomes" id="UP000029981">
    <property type="component" value="Chromosome 2"/>
</dbReference>
<reference evidence="1 2" key="3">
    <citation type="journal article" date="2010" name="BMC Genomics">
        <title>Transcriptome sequencing and comparative analysis of cucumber flowers with different sex types.</title>
        <authorList>
            <person name="Guo S."/>
            <person name="Zheng Y."/>
            <person name="Joung J.G."/>
            <person name="Liu S."/>
            <person name="Zhang Z."/>
            <person name="Crasta O.R."/>
            <person name="Sobral B.W."/>
            <person name="Xu Y."/>
            <person name="Huang S."/>
            <person name="Fei Z."/>
        </authorList>
    </citation>
    <scope>NUCLEOTIDE SEQUENCE [LARGE SCALE GENOMIC DNA]</scope>
    <source>
        <strain evidence="2">cv. 9930</strain>
    </source>
</reference>
<proteinExistence type="predicted"/>
<dbReference type="AlphaFoldDB" id="A0A0A0LJL2"/>
<organism evidence="1 2">
    <name type="scientific">Cucumis sativus</name>
    <name type="common">Cucumber</name>
    <dbReference type="NCBI Taxonomy" id="3659"/>
    <lineage>
        <taxon>Eukaryota</taxon>
        <taxon>Viridiplantae</taxon>
        <taxon>Streptophyta</taxon>
        <taxon>Embryophyta</taxon>
        <taxon>Tracheophyta</taxon>
        <taxon>Spermatophyta</taxon>
        <taxon>Magnoliopsida</taxon>
        <taxon>eudicotyledons</taxon>
        <taxon>Gunneridae</taxon>
        <taxon>Pentapetalae</taxon>
        <taxon>rosids</taxon>
        <taxon>fabids</taxon>
        <taxon>Cucurbitales</taxon>
        <taxon>Cucurbitaceae</taxon>
        <taxon>Benincaseae</taxon>
        <taxon>Cucumis</taxon>
    </lineage>
</organism>
<reference evidence="1 2" key="1">
    <citation type="journal article" date="2009" name="Nat. Genet.">
        <title>The genome of the cucumber, Cucumis sativus L.</title>
        <authorList>
            <person name="Huang S."/>
            <person name="Li R."/>
            <person name="Zhang Z."/>
            <person name="Li L."/>
            <person name="Gu X."/>
            <person name="Fan W."/>
            <person name="Lucas W.J."/>
            <person name="Wang X."/>
            <person name="Xie B."/>
            <person name="Ni P."/>
            <person name="Ren Y."/>
            <person name="Zhu H."/>
            <person name="Li J."/>
            <person name="Lin K."/>
            <person name="Jin W."/>
            <person name="Fei Z."/>
            <person name="Li G."/>
            <person name="Staub J."/>
            <person name="Kilian A."/>
            <person name="van der Vossen E.A."/>
            <person name="Wu Y."/>
            <person name="Guo J."/>
            <person name="He J."/>
            <person name="Jia Z."/>
            <person name="Ren Y."/>
            <person name="Tian G."/>
            <person name="Lu Y."/>
            <person name="Ruan J."/>
            <person name="Qian W."/>
            <person name="Wang M."/>
            <person name="Huang Q."/>
            <person name="Li B."/>
            <person name="Xuan Z."/>
            <person name="Cao J."/>
            <person name="Asan"/>
            <person name="Wu Z."/>
            <person name="Zhang J."/>
            <person name="Cai Q."/>
            <person name="Bai Y."/>
            <person name="Zhao B."/>
            <person name="Han Y."/>
            <person name="Li Y."/>
            <person name="Li X."/>
            <person name="Wang S."/>
            <person name="Shi Q."/>
            <person name="Liu S."/>
            <person name="Cho W.K."/>
            <person name="Kim J.Y."/>
            <person name="Xu Y."/>
            <person name="Heller-Uszynska K."/>
            <person name="Miao H."/>
            <person name="Cheng Z."/>
            <person name="Zhang S."/>
            <person name="Wu J."/>
            <person name="Yang Y."/>
            <person name="Kang H."/>
            <person name="Li M."/>
            <person name="Liang H."/>
            <person name="Ren X."/>
            <person name="Shi Z."/>
            <person name="Wen M."/>
            <person name="Jian M."/>
            <person name="Yang H."/>
            <person name="Zhang G."/>
            <person name="Yang Z."/>
            <person name="Chen R."/>
            <person name="Liu S."/>
            <person name="Li J."/>
            <person name="Ma L."/>
            <person name="Liu H."/>
            <person name="Zhou Y."/>
            <person name="Zhao J."/>
            <person name="Fang X."/>
            <person name="Li G."/>
            <person name="Fang L."/>
            <person name="Li Y."/>
            <person name="Liu D."/>
            <person name="Zheng H."/>
            <person name="Zhang Y."/>
            <person name="Qin N."/>
            <person name="Li Z."/>
            <person name="Yang G."/>
            <person name="Yang S."/>
            <person name="Bolund L."/>
            <person name="Kristiansen K."/>
            <person name="Zheng H."/>
            <person name="Li S."/>
            <person name="Zhang X."/>
            <person name="Yang H."/>
            <person name="Wang J."/>
            <person name="Sun R."/>
            <person name="Zhang B."/>
            <person name="Jiang S."/>
            <person name="Wang J."/>
            <person name="Du Y."/>
            <person name="Li S."/>
        </authorList>
    </citation>
    <scope>NUCLEOTIDE SEQUENCE [LARGE SCALE GENOMIC DNA]</scope>
    <source>
        <strain evidence="2">cv. 9930</strain>
    </source>
</reference>
<sequence>MKPIGVWVTVESLPPSQKLCCKRRAVVRTKSDSWVNVDHRGCGLPSSLPNACGCWSVAGEED</sequence>
<evidence type="ECO:0000313" key="1">
    <source>
        <dbReference type="EMBL" id="KGN62045.1"/>
    </source>
</evidence>
<accession>A0A0A0LJL2</accession>
<protein>
    <submittedName>
        <fullName evidence="1">Uncharacterized protein</fullName>
    </submittedName>
</protein>
<evidence type="ECO:0000313" key="2">
    <source>
        <dbReference type="Proteomes" id="UP000029981"/>
    </source>
</evidence>
<reference evidence="1 2" key="2">
    <citation type="journal article" date="2009" name="PLoS ONE">
        <title>An integrated genetic and cytogenetic map of the cucumber genome.</title>
        <authorList>
            <person name="Ren Y."/>
            <person name="Zhang Z."/>
            <person name="Liu J."/>
            <person name="Staub J.E."/>
            <person name="Han Y."/>
            <person name="Cheng Z."/>
            <person name="Li X."/>
            <person name="Lu J."/>
            <person name="Miao H."/>
            <person name="Kang H."/>
            <person name="Xie B."/>
            <person name="Gu X."/>
            <person name="Wang X."/>
            <person name="Du Y."/>
            <person name="Jin W."/>
            <person name="Huang S."/>
        </authorList>
    </citation>
    <scope>NUCLEOTIDE SEQUENCE [LARGE SCALE GENOMIC DNA]</scope>
    <source>
        <strain evidence="2">cv. 9930</strain>
    </source>
</reference>
<dbReference type="EMBL" id="CM002923">
    <property type="protein sequence ID" value="KGN62045.1"/>
    <property type="molecule type" value="Genomic_DNA"/>
</dbReference>